<evidence type="ECO:0000313" key="2">
    <source>
        <dbReference type="Proteomes" id="UP001182556"/>
    </source>
</evidence>
<dbReference type="Proteomes" id="UP001182556">
    <property type="component" value="Unassembled WGS sequence"/>
</dbReference>
<dbReference type="AlphaFoldDB" id="A0AAD9FSQ0"/>
<protein>
    <submittedName>
        <fullName evidence="1">Uncharacterized protein</fullName>
    </submittedName>
</protein>
<organism evidence="1 2">
    <name type="scientific">Papiliotrema laurentii</name>
    <name type="common">Cryptococcus laurentii</name>
    <dbReference type="NCBI Taxonomy" id="5418"/>
    <lineage>
        <taxon>Eukaryota</taxon>
        <taxon>Fungi</taxon>
        <taxon>Dikarya</taxon>
        <taxon>Basidiomycota</taxon>
        <taxon>Agaricomycotina</taxon>
        <taxon>Tremellomycetes</taxon>
        <taxon>Tremellales</taxon>
        <taxon>Rhynchogastremaceae</taxon>
        <taxon>Papiliotrema</taxon>
    </lineage>
</organism>
<proteinExistence type="predicted"/>
<sequence length="478" mass="54865">MAIRFKVAHQLKRHEETGEWLNLIMPSRPIDVIIPLDLNNEINVKVRVAELLDSEEKMWPDPTTAVTWQGSIDVRHRLAGRMSQIEIPLKAKRQLEGVMGTMVLCLQGTCYFSFDYSEPMAPLPTRIKPAKIVPDVRIAYTCAGTHDEMEEMEENPPVVWHDIAKGYQCAFCSLGQLDGEEELYAHYAVFHAGECRVDCLSREQIDGTLCMRLRIRHGEAMTPLLKAPVDESLDLAMDLDFEPAGSSPISLSPSQQQKLEMLGGMNRHMDAPAYPDDPVMLANPFGLMQPQMAGRRNQYSQWSTRVVPGTVLDLLPELDKLYDGGRYHFYLRMVEEQNVLSRYHLTERRRFLMCAWNRWRLEHGPLTLYHDDRVSYLKGWVDKYGSILRRADLESETKEHFLTLRMGDLITSQELLEACKHYDVMTAADRYIRGQTNEDDEWLEEEIKLNWLEIHDSSNDRDAAGRADGQQPVGQVTA</sequence>
<dbReference type="EMBL" id="JAODAN010000003">
    <property type="protein sequence ID" value="KAK1925498.1"/>
    <property type="molecule type" value="Genomic_DNA"/>
</dbReference>
<comment type="caution">
    <text evidence="1">The sequence shown here is derived from an EMBL/GenBank/DDBJ whole genome shotgun (WGS) entry which is preliminary data.</text>
</comment>
<reference evidence="1" key="1">
    <citation type="submission" date="2023-02" db="EMBL/GenBank/DDBJ databases">
        <title>Identification and recombinant expression of a fungal hydrolase from Papiliotrema laurentii that hydrolyzes apple cutin and clears colloidal polyester polyurethane.</title>
        <authorList>
            <consortium name="DOE Joint Genome Institute"/>
            <person name="Roman V.A."/>
            <person name="Bojanowski C."/>
            <person name="Crable B.R."/>
            <person name="Wagner D.N."/>
            <person name="Hung C.S."/>
            <person name="Nadeau L.J."/>
            <person name="Schratz L."/>
            <person name="Haridas S."/>
            <person name="Pangilinan J."/>
            <person name="Lipzen A."/>
            <person name="Na H."/>
            <person name="Yan M."/>
            <person name="Ng V."/>
            <person name="Grigoriev I.V."/>
            <person name="Spatafora J.W."/>
            <person name="Barlow D."/>
            <person name="Biffinger J."/>
            <person name="Kelley-Loughnane N."/>
            <person name="Varaljay V.A."/>
            <person name="Crookes-Goodson W.J."/>
        </authorList>
    </citation>
    <scope>NUCLEOTIDE SEQUENCE</scope>
    <source>
        <strain evidence="1">5307AH</strain>
    </source>
</reference>
<keyword evidence="2" id="KW-1185">Reference proteome</keyword>
<accession>A0AAD9FSQ0</accession>
<name>A0AAD9FSQ0_PAPLA</name>
<gene>
    <name evidence="1" type="ORF">DB88DRAFT_509164</name>
</gene>
<evidence type="ECO:0000313" key="1">
    <source>
        <dbReference type="EMBL" id="KAK1925498.1"/>
    </source>
</evidence>